<proteinExistence type="predicted"/>
<organism evidence="2 3">
    <name type="scientific">Vibrio anguillarum</name>
    <name type="common">Listonella anguillarum</name>
    <dbReference type="NCBI Taxonomy" id="55601"/>
    <lineage>
        <taxon>Bacteria</taxon>
        <taxon>Pseudomonadati</taxon>
        <taxon>Pseudomonadota</taxon>
        <taxon>Gammaproteobacteria</taxon>
        <taxon>Vibrionales</taxon>
        <taxon>Vibrionaceae</taxon>
        <taxon>Vibrio</taxon>
    </lineage>
</organism>
<dbReference type="SUPFAM" id="SSF55729">
    <property type="entry name" value="Acyl-CoA N-acyltransferases (Nat)"/>
    <property type="match status" value="1"/>
</dbReference>
<comment type="caution">
    <text evidence="2">The sequence shown here is derived from an EMBL/GenBank/DDBJ whole genome shotgun (WGS) entry which is preliminary data.</text>
</comment>
<dbReference type="AlphaFoldDB" id="A0ABD4QSR6"/>
<dbReference type="PANTHER" id="PTHR43792">
    <property type="entry name" value="GNAT FAMILY, PUTATIVE (AFU_ORTHOLOGUE AFUA_3G00765)-RELATED-RELATED"/>
    <property type="match status" value="1"/>
</dbReference>
<reference evidence="2 3" key="1">
    <citation type="journal article" date="2017" name="J. Fish Dis.">
        <title>Comparative assessment of Vibrio virulence in marine fish larvae.</title>
        <authorList>
            <person name="Ronneseth A."/>
            <person name="Castillo D."/>
            <person name="D'Alvise P."/>
            <person name="Tonnesen O."/>
            <person name="Haugland G."/>
            <person name="Grotkjaer T."/>
            <person name="Engell-Sorensen K."/>
            <person name="Norremark L."/>
            <person name="Bergh O."/>
            <person name="Wergeland H.I."/>
            <person name="Gram L."/>
        </authorList>
    </citation>
    <scope>NUCLEOTIDE SEQUENCE [LARGE SCALE GENOMIC DNA]</scope>
    <source>
        <strain evidence="2 3">90-11-286</strain>
    </source>
</reference>
<dbReference type="CDD" id="cd04301">
    <property type="entry name" value="NAT_SF"/>
    <property type="match status" value="1"/>
</dbReference>
<dbReference type="RefSeq" id="WP_064625337.1">
    <property type="nucleotide sequence ID" value="NZ_JAHGUI010000017.1"/>
</dbReference>
<dbReference type="EMBL" id="JAHGUI010000017">
    <property type="protein sequence ID" value="MBT2917921.1"/>
    <property type="molecule type" value="Genomic_DNA"/>
</dbReference>
<dbReference type="Proteomes" id="UP000078309">
    <property type="component" value="Unassembled WGS sequence"/>
</dbReference>
<evidence type="ECO:0000259" key="1">
    <source>
        <dbReference type="PROSITE" id="PS51186"/>
    </source>
</evidence>
<dbReference type="PROSITE" id="PS51186">
    <property type="entry name" value="GNAT"/>
    <property type="match status" value="1"/>
</dbReference>
<dbReference type="PANTHER" id="PTHR43792:SF13">
    <property type="entry name" value="ACETYLTRANSFERASE"/>
    <property type="match status" value="1"/>
</dbReference>
<gene>
    <name evidence="2" type="ORF">PL14_04405</name>
</gene>
<accession>A0ABD4QSR6</accession>
<name>A0ABD4QSR6_VIBAN</name>
<dbReference type="Pfam" id="PF13302">
    <property type="entry name" value="Acetyltransf_3"/>
    <property type="match status" value="1"/>
</dbReference>
<dbReference type="InterPro" id="IPR000182">
    <property type="entry name" value="GNAT_dom"/>
</dbReference>
<evidence type="ECO:0000313" key="3">
    <source>
        <dbReference type="Proteomes" id="UP000078309"/>
    </source>
</evidence>
<sequence length="176" mass="19510">MKIIDNIKSNRIELISSSATHIRIELETPHLLAAKLNSIVSEDWPTGEYDRDAMSFFLSCFESGGKAVEGWYGWYAINIDTVSGERSLVGSGGYFGPPDDKGTVEIGYSVLPEWQRLGFAKEIVIALVSHALSFKNTKSIIAHTSPENEASKRVLISSGFRETGVSEDNLRFEHVR</sequence>
<dbReference type="Gene3D" id="3.40.630.30">
    <property type="match status" value="1"/>
</dbReference>
<dbReference type="InterPro" id="IPR016181">
    <property type="entry name" value="Acyl_CoA_acyltransferase"/>
</dbReference>
<protein>
    <submittedName>
        <fullName evidence="2">GNAT family N-acetyltransferase</fullName>
    </submittedName>
</protein>
<dbReference type="InterPro" id="IPR051531">
    <property type="entry name" value="N-acetyltransferase"/>
</dbReference>
<feature type="domain" description="N-acetyltransferase" evidence="1">
    <location>
        <begin position="22"/>
        <end position="176"/>
    </location>
</feature>
<evidence type="ECO:0000313" key="2">
    <source>
        <dbReference type="EMBL" id="MBT2917921.1"/>
    </source>
</evidence>